<comment type="caution">
    <text evidence="1">The sequence shown here is derived from an EMBL/GenBank/DDBJ whole genome shotgun (WGS) entry which is preliminary data.</text>
</comment>
<evidence type="ECO:0000313" key="1">
    <source>
        <dbReference type="EMBL" id="TWB45145.1"/>
    </source>
</evidence>
<organism evidence="1 2">
    <name type="scientific">Nitrospirillum amazonense</name>
    <dbReference type="NCBI Taxonomy" id="28077"/>
    <lineage>
        <taxon>Bacteria</taxon>
        <taxon>Pseudomonadati</taxon>
        <taxon>Pseudomonadota</taxon>
        <taxon>Alphaproteobacteria</taxon>
        <taxon>Rhodospirillales</taxon>
        <taxon>Azospirillaceae</taxon>
        <taxon>Nitrospirillum</taxon>
    </lineage>
</organism>
<dbReference type="RefSeq" id="WP_145729576.1">
    <property type="nucleotide sequence ID" value="NZ_VITR01000002.1"/>
</dbReference>
<proteinExistence type="predicted"/>
<keyword evidence="2" id="KW-1185">Reference proteome</keyword>
<gene>
    <name evidence="1" type="ORF">FBZ90_10297</name>
</gene>
<name>A0A560HFE4_9PROT</name>
<sequence length="144" mass="15788">MTLDGVQVREDGLVVGFRYHDGQLAGFAASEDGLRFDIRSVDGAERTILEARGVIDFAVQDYWPGTVLSTIHLWRVGEPALLPLAAQALDDLYQGRATAGDLSTLVARQRRHHPEALILHLDSSYGGTFTCLCERVRHVDGNTA</sequence>
<dbReference type="AlphaFoldDB" id="A0A560HFE4"/>
<dbReference type="EMBL" id="VITR01000002">
    <property type="protein sequence ID" value="TWB45145.1"/>
    <property type="molecule type" value="Genomic_DNA"/>
</dbReference>
<reference evidence="1 2" key="1">
    <citation type="submission" date="2019-06" db="EMBL/GenBank/DDBJ databases">
        <title>Genomic Encyclopedia of Type Strains, Phase IV (KMG-V): Genome sequencing to study the core and pangenomes of soil and plant-associated prokaryotes.</title>
        <authorList>
            <person name="Whitman W."/>
        </authorList>
    </citation>
    <scope>NUCLEOTIDE SEQUENCE [LARGE SCALE GENOMIC DNA]</scope>
    <source>
        <strain evidence="1 2">BR 11622</strain>
    </source>
</reference>
<protein>
    <submittedName>
        <fullName evidence="1">Uncharacterized protein</fullName>
    </submittedName>
</protein>
<dbReference type="Proteomes" id="UP000315751">
    <property type="component" value="Unassembled WGS sequence"/>
</dbReference>
<evidence type="ECO:0000313" key="2">
    <source>
        <dbReference type="Proteomes" id="UP000315751"/>
    </source>
</evidence>
<accession>A0A560HFE4</accession>